<keyword evidence="8" id="KW-0969">Cilium</keyword>
<evidence type="ECO:0000256" key="5">
    <source>
        <dbReference type="RuleBase" id="RU362066"/>
    </source>
</evidence>
<dbReference type="OrthoDB" id="9776025at2"/>
<dbReference type="EMBL" id="BJYE01000009">
    <property type="protein sequence ID" value="GEN56553.1"/>
    <property type="molecule type" value="Genomic_DNA"/>
</dbReference>
<evidence type="ECO:0000256" key="4">
    <source>
        <dbReference type="ARBA" id="ARBA00023143"/>
    </source>
</evidence>
<proteinExistence type="inferred from homology"/>
<gene>
    <name evidence="8" type="primary">fliD</name>
    <name evidence="8" type="ORF">HAL01_10170</name>
</gene>
<feature type="domain" description="Flagellar hook-associated protein 2 N-terminal" evidence="6">
    <location>
        <begin position="8"/>
        <end position="102"/>
    </location>
</feature>
<evidence type="ECO:0000256" key="1">
    <source>
        <dbReference type="ARBA" id="ARBA00009764"/>
    </source>
</evidence>
<dbReference type="GO" id="GO:0005576">
    <property type="term" value="C:extracellular region"/>
    <property type="evidence" value="ECO:0007669"/>
    <property type="project" value="UniProtKB-SubCell"/>
</dbReference>
<accession>A0A511X0S5</accession>
<dbReference type="InterPro" id="IPR010809">
    <property type="entry name" value="FliD_C"/>
</dbReference>
<dbReference type="GO" id="GO:0009421">
    <property type="term" value="C:bacterial-type flagellum filament cap"/>
    <property type="evidence" value="ECO:0007669"/>
    <property type="project" value="InterPro"/>
</dbReference>
<keyword evidence="3" id="KW-0175">Coiled coil</keyword>
<name>A0A511X0S5_9BACI</name>
<evidence type="ECO:0000256" key="2">
    <source>
        <dbReference type="ARBA" id="ARBA00011255"/>
    </source>
</evidence>
<sequence>MRISGFASGMDIDQMVKDLMRAERIPLNKIEANKTKLEWQRDAYRDFNVKLRDLDDALLNMRLQSNLMTKKAVTSNNAVTATANSRASNGSYRIEVSQLATSAINVSQDTLTASGKTKIDPLQTIKSQVEADNGSRFRGLTSFGTEEKIEFTTVHNGKLINETIIITEDDTLDSVLTKITNKDNGVRAFYDTTQDKIILEKEKAGNYRGAETDAEIWFEDDSFMANLFGMSAGNETGGKDAVFKYNGVELTSKTNQTTLNGITFTFNNVTNDTPAYVNITDDTDGAVDKIVKFVEQYNALVDEITSKTRETVYRDYNPLTSEEMNELSEREVEMWEEKARSGLLKNDRILMDGLSAMRQAWTGSVEADGNFKHLSAIGITTSRDYMDGGKLVIDEDKLRAALRDDPASVNKLFTNSSTGSDRGIFNKLNDAIDQTVDRINDRAGRSTSQNHQFAIGRQISNMNTRIDNFNRRLTQVENRYWSQFTAMEKAMQKMNEQSNFLYSQMMGQY</sequence>
<dbReference type="Proteomes" id="UP000321400">
    <property type="component" value="Unassembled WGS sequence"/>
</dbReference>
<keyword evidence="8" id="KW-0966">Cell projection</keyword>
<evidence type="ECO:0000259" key="7">
    <source>
        <dbReference type="Pfam" id="PF07195"/>
    </source>
</evidence>
<evidence type="ECO:0000259" key="6">
    <source>
        <dbReference type="Pfam" id="PF02465"/>
    </source>
</evidence>
<comment type="function">
    <text evidence="5">Required for morphogenesis and for the elongation of the flagellar filament by facilitating polymerization of the flagellin monomers at the tip of growing filament. Forms a capping structure, which prevents flagellin subunits (transported through the central channel of the flagellum) from leaking out without polymerization at the distal end.</text>
</comment>
<evidence type="ECO:0000313" key="9">
    <source>
        <dbReference type="Proteomes" id="UP000321400"/>
    </source>
</evidence>
<dbReference type="GO" id="GO:0009424">
    <property type="term" value="C:bacterial-type flagellum hook"/>
    <property type="evidence" value="ECO:0007669"/>
    <property type="project" value="UniProtKB-UniRule"/>
</dbReference>
<evidence type="ECO:0000313" key="8">
    <source>
        <dbReference type="EMBL" id="GEN56553.1"/>
    </source>
</evidence>
<dbReference type="AlphaFoldDB" id="A0A511X0S5"/>
<keyword evidence="8" id="KW-0282">Flagellum</keyword>
<comment type="similarity">
    <text evidence="1 5">Belongs to the FliD family.</text>
</comment>
<dbReference type="STRING" id="442899.SAMN05720591_10863"/>
<dbReference type="RefSeq" id="WP_089800945.1">
    <property type="nucleotide sequence ID" value="NZ_BJYE01000009.1"/>
</dbReference>
<reference evidence="8 9" key="1">
    <citation type="submission" date="2019-07" db="EMBL/GenBank/DDBJ databases">
        <title>Whole genome shotgun sequence of Halolactibacillus alkaliphilus NBRC 103919.</title>
        <authorList>
            <person name="Hosoyama A."/>
            <person name="Uohara A."/>
            <person name="Ohji S."/>
            <person name="Ichikawa N."/>
        </authorList>
    </citation>
    <scope>NUCLEOTIDE SEQUENCE [LARGE SCALE GENOMIC DNA]</scope>
    <source>
        <strain evidence="8 9">NBRC 103919</strain>
    </source>
</reference>
<dbReference type="GO" id="GO:0007155">
    <property type="term" value="P:cell adhesion"/>
    <property type="evidence" value="ECO:0007669"/>
    <property type="project" value="InterPro"/>
</dbReference>
<dbReference type="InterPro" id="IPR040026">
    <property type="entry name" value="FliD"/>
</dbReference>
<dbReference type="GO" id="GO:0071973">
    <property type="term" value="P:bacterial-type flagellum-dependent cell motility"/>
    <property type="evidence" value="ECO:0007669"/>
    <property type="project" value="TreeGrafter"/>
</dbReference>
<organism evidence="8 9">
    <name type="scientific">Halolactibacillus alkaliphilus</name>
    <dbReference type="NCBI Taxonomy" id="442899"/>
    <lineage>
        <taxon>Bacteria</taxon>
        <taxon>Bacillati</taxon>
        <taxon>Bacillota</taxon>
        <taxon>Bacilli</taxon>
        <taxon>Bacillales</taxon>
        <taxon>Bacillaceae</taxon>
        <taxon>Halolactibacillus</taxon>
    </lineage>
</organism>
<comment type="subunit">
    <text evidence="2 5">Homopentamer.</text>
</comment>
<dbReference type="PANTHER" id="PTHR30288:SF0">
    <property type="entry name" value="FLAGELLAR HOOK-ASSOCIATED PROTEIN 2"/>
    <property type="match status" value="1"/>
</dbReference>
<dbReference type="Pfam" id="PF02465">
    <property type="entry name" value="FliD_N"/>
    <property type="match status" value="1"/>
</dbReference>
<feature type="domain" description="Flagellar hook-associated protein 2 C-terminal" evidence="7">
    <location>
        <begin position="238"/>
        <end position="496"/>
    </location>
</feature>
<dbReference type="InterPro" id="IPR003481">
    <property type="entry name" value="FliD_N"/>
</dbReference>
<protein>
    <recommendedName>
        <fullName evidence="5">Flagellar hook-associated protein 2</fullName>
        <shortName evidence="5">HAP2</shortName>
    </recommendedName>
    <alternativeName>
        <fullName evidence="5">Flagellar cap protein</fullName>
    </alternativeName>
</protein>
<comment type="subcellular location">
    <subcellularLocation>
        <location evidence="5">Secreted</location>
    </subcellularLocation>
    <subcellularLocation>
        <location evidence="5">Bacterial flagellum</location>
    </subcellularLocation>
</comment>
<comment type="caution">
    <text evidence="8">The sequence shown here is derived from an EMBL/GenBank/DDBJ whole genome shotgun (WGS) entry which is preliminary data.</text>
</comment>
<dbReference type="Pfam" id="PF07195">
    <property type="entry name" value="FliD_C"/>
    <property type="match status" value="1"/>
</dbReference>
<evidence type="ECO:0000256" key="3">
    <source>
        <dbReference type="ARBA" id="ARBA00023054"/>
    </source>
</evidence>
<keyword evidence="5" id="KW-0964">Secreted</keyword>
<dbReference type="NCBIfam" id="NF005833">
    <property type="entry name" value="PRK07737.1"/>
    <property type="match status" value="1"/>
</dbReference>
<dbReference type="PANTHER" id="PTHR30288">
    <property type="entry name" value="FLAGELLAR CAP/ASSEMBLY PROTEIN FLID"/>
    <property type="match status" value="1"/>
</dbReference>
<keyword evidence="4 5" id="KW-0975">Bacterial flagellum</keyword>
<keyword evidence="9" id="KW-1185">Reference proteome</keyword>